<evidence type="ECO:0000313" key="8">
    <source>
        <dbReference type="Proteomes" id="UP000504606"/>
    </source>
</evidence>
<dbReference type="OrthoDB" id="10257492at2759"/>
<dbReference type="PROSITE" id="PS00723">
    <property type="entry name" value="POLYPRENYL_SYNTHASE_1"/>
    <property type="match status" value="1"/>
</dbReference>
<evidence type="ECO:0000256" key="2">
    <source>
        <dbReference type="ARBA" id="ARBA00022679"/>
    </source>
</evidence>
<evidence type="ECO:0000256" key="1">
    <source>
        <dbReference type="ARBA" id="ARBA00001946"/>
    </source>
</evidence>
<reference evidence="9" key="2">
    <citation type="submission" date="2025-08" db="UniProtKB">
        <authorList>
            <consortium name="RefSeq"/>
        </authorList>
    </citation>
    <scope>IDENTIFICATION</scope>
    <source>
        <tissue evidence="9">Whole organism</tissue>
    </source>
</reference>
<dbReference type="KEGG" id="foc:113213651"/>
<accession>A0A9C6XS56</accession>
<evidence type="ECO:0000256" key="4">
    <source>
        <dbReference type="ARBA" id="ARBA00022842"/>
    </source>
</evidence>
<keyword evidence="8" id="KW-1185">Reference proteome</keyword>
<dbReference type="InterPro" id="IPR000092">
    <property type="entry name" value="Polyprenyl_synt"/>
</dbReference>
<organism evidence="8 9">
    <name type="scientific">Frankliniella occidentalis</name>
    <name type="common">Western flower thrips</name>
    <name type="synonym">Euthrips occidentalis</name>
    <dbReference type="NCBI Taxonomy" id="133901"/>
    <lineage>
        <taxon>Eukaryota</taxon>
        <taxon>Metazoa</taxon>
        <taxon>Ecdysozoa</taxon>
        <taxon>Arthropoda</taxon>
        <taxon>Hexapoda</taxon>
        <taxon>Insecta</taxon>
        <taxon>Pterygota</taxon>
        <taxon>Neoptera</taxon>
        <taxon>Paraneoptera</taxon>
        <taxon>Thysanoptera</taxon>
        <taxon>Terebrantia</taxon>
        <taxon>Thripoidea</taxon>
        <taxon>Thripidae</taxon>
        <taxon>Frankliniella</taxon>
    </lineage>
</organism>
<keyword evidence="3" id="KW-0479">Metal-binding</keyword>
<keyword evidence="2 7" id="KW-0808">Transferase</keyword>
<dbReference type="AlphaFoldDB" id="A0A9C6XS56"/>
<dbReference type="InterPro" id="IPR039702">
    <property type="entry name" value="FPS1-like"/>
</dbReference>
<dbReference type="GeneID" id="113213651"/>
<dbReference type="SFLD" id="SFLDS00005">
    <property type="entry name" value="Isoprenoid_Synthase_Type_I"/>
    <property type="match status" value="1"/>
</dbReference>
<dbReference type="GO" id="GO:0045337">
    <property type="term" value="P:farnesyl diphosphate biosynthetic process"/>
    <property type="evidence" value="ECO:0007669"/>
    <property type="project" value="TreeGrafter"/>
</dbReference>
<dbReference type="PANTHER" id="PTHR11525">
    <property type="entry name" value="FARNESYL-PYROPHOSPHATE SYNTHETASE"/>
    <property type="match status" value="1"/>
</dbReference>
<evidence type="ECO:0000313" key="9">
    <source>
        <dbReference type="RefSeq" id="XP_052129088.1"/>
    </source>
</evidence>
<evidence type="ECO:0000256" key="5">
    <source>
        <dbReference type="ARBA" id="ARBA00033740"/>
    </source>
</evidence>
<comment type="cofactor">
    <cofactor evidence="1">
        <name>Mg(2+)</name>
        <dbReference type="ChEBI" id="CHEBI:18420"/>
    </cofactor>
</comment>
<proteinExistence type="inferred from homology"/>
<dbReference type="GO" id="GO:0004161">
    <property type="term" value="F:dimethylallyltranstransferase activity"/>
    <property type="evidence" value="ECO:0007669"/>
    <property type="project" value="TreeGrafter"/>
</dbReference>
<gene>
    <name evidence="9" type="primary">LOC113213651</name>
</gene>
<evidence type="ECO:0000256" key="6">
    <source>
        <dbReference type="ARBA" id="ARBA00034546"/>
    </source>
</evidence>
<dbReference type="GO" id="GO:0004337">
    <property type="term" value="F:(2E,6E)-farnesyl diphosphate synthase activity"/>
    <property type="evidence" value="ECO:0007669"/>
    <property type="project" value="TreeGrafter"/>
</dbReference>
<evidence type="ECO:0000256" key="7">
    <source>
        <dbReference type="RuleBase" id="RU004466"/>
    </source>
</evidence>
<protein>
    <recommendedName>
        <fullName evidence="6">Farnesyl pyrophosphate synthase</fullName>
    </recommendedName>
</protein>
<comment type="similarity">
    <text evidence="7">Belongs to the FPP/GGPP synthase family.</text>
</comment>
<sequence length="359" mass="41071">MLTRACRHGRQGIVTLVESALQLQYNQDVKDLNDYFPVVVEELLHKTTVSNASNNSSKLLQYSFGGKLLRATASFNVMRELTGFTTDEEMRVSKALAWSIELSHAALLMLDDIADDAITRRGLPCWHVQVGLRAVLDALFLQHCAVSIIETHFKGEPYLDMLKLFQNTMFEASIGQNYDIHCTNSGVIKFDEFSLQRFRDLCLHKTSHYSFYYPIAMAMFACGLTDKSVHNAARDLASHIGLTFQIQDDFLDCYGSSKRTGKQGTDIRNGKCTWLIAKAKQMADQKQLKALKENYGFNDRRRVDTILQLYDELKITEAFLLEERQLVQTIKDKIKTHSTILPPSIYKYVLENIKYNLKR</sequence>
<dbReference type="InterPro" id="IPR008949">
    <property type="entry name" value="Isoprenoid_synthase_dom_sf"/>
</dbReference>
<dbReference type="PANTHER" id="PTHR11525:SF0">
    <property type="entry name" value="FARNESYL PYROPHOSPHATE SYNTHASE"/>
    <property type="match status" value="1"/>
</dbReference>
<dbReference type="SUPFAM" id="SSF48576">
    <property type="entry name" value="Terpenoid synthases"/>
    <property type="match status" value="1"/>
</dbReference>
<dbReference type="RefSeq" id="XP_052129088.1">
    <property type="nucleotide sequence ID" value="XM_052273128.1"/>
</dbReference>
<dbReference type="GO" id="GO:0005737">
    <property type="term" value="C:cytoplasm"/>
    <property type="evidence" value="ECO:0007669"/>
    <property type="project" value="TreeGrafter"/>
</dbReference>
<dbReference type="GO" id="GO:0046872">
    <property type="term" value="F:metal ion binding"/>
    <property type="evidence" value="ECO:0007669"/>
    <property type="project" value="UniProtKB-KW"/>
</dbReference>
<keyword evidence="4" id="KW-0460">Magnesium</keyword>
<dbReference type="CDD" id="cd00685">
    <property type="entry name" value="Trans_IPPS_HT"/>
    <property type="match status" value="1"/>
</dbReference>
<dbReference type="PROSITE" id="PS00444">
    <property type="entry name" value="POLYPRENYL_SYNTHASE_2"/>
    <property type="match status" value="1"/>
</dbReference>
<name>A0A9C6XS56_FRAOC</name>
<evidence type="ECO:0000256" key="3">
    <source>
        <dbReference type="ARBA" id="ARBA00022723"/>
    </source>
</evidence>
<dbReference type="Pfam" id="PF00348">
    <property type="entry name" value="polyprenyl_synt"/>
    <property type="match status" value="1"/>
</dbReference>
<dbReference type="InterPro" id="IPR033749">
    <property type="entry name" value="Polyprenyl_synt_CS"/>
</dbReference>
<dbReference type="Gene3D" id="1.10.600.10">
    <property type="entry name" value="Farnesyl Diphosphate Synthase"/>
    <property type="match status" value="1"/>
</dbReference>
<comment type="pathway">
    <text evidence="5">Pheromone biosynthesis.</text>
</comment>
<reference evidence="9" key="1">
    <citation type="journal article" date="2018" name="Proc. Natl. Acad. Sci. U.S.A.">
        <title>Phylogenomics and the evolution of hemipteroid insects.</title>
        <authorList>
            <person name="Johnson K.P."/>
            <person name="Dietrich C.H."/>
            <person name="Friedrich F."/>
            <person name="Beutel R.G."/>
            <person name="Wipfler B."/>
            <person name="Peters R.S."/>
            <person name="Allen J.M."/>
            <person name="Petersen M."/>
            <person name="Donath A."/>
            <person name="Walden K.K."/>
            <person name="Kozlov A.M."/>
            <person name="Podsiadlowski L."/>
            <person name="Mayer C."/>
            <person name="Meusemann K."/>
            <person name="Vasilikopoulos A."/>
            <person name="Waterhouse R.M."/>
            <person name="Cameron S.L."/>
            <person name="Weirauch C."/>
            <person name="Swanson D.R."/>
            <person name="Percy D.M."/>
            <person name="Hardy N.B."/>
            <person name="Terry I."/>
            <person name="Liu S."/>
            <person name="Zhou X."/>
            <person name="Misof B."/>
            <person name="Robertson H.M."/>
            <person name="Yoshizawa K."/>
        </authorList>
    </citation>
    <scope>NUCLEOTIDE SEQUENCE</scope>
    <source>
        <tissue evidence="9">Whole organism</tissue>
    </source>
</reference>
<dbReference type="Proteomes" id="UP000504606">
    <property type="component" value="Unplaced"/>
</dbReference>
<dbReference type="GO" id="GO:0042811">
    <property type="term" value="P:pheromone biosynthetic process"/>
    <property type="evidence" value="ECO:0007669"/>
    <property type="project" value="UniProtKB-ARBA"/>
</dbReference>